<reference evidence="2 3" key="1">
    <citation type="submission" date="2017-12" db="EMBL/GenBank/DDBJ databases">
        <title>High-resolution comparative analysis of great ape genomes.</title>
        <authorList>
            <person name="Pollen A."/>
            <person name="Hastie A."/>
            <person name="Hormozdiari F."/>
            <person name="Dougherty M."/>
            <person name="Liu R."/>
            <person name="Chaisson M."/>
            <person name="Hoppe E."/>
            <person name="Hill C."/>
            <person name="Pang A."/>
            <person name="Hillier L."/>
            <person name="Baker C."/>
            <person name="Armstrong J."/>
            <person name="Shendure J."/>
            <person name="Paten B."/>
            <person name="Wilson R."/>
            <person name="Chao H."/>
            <person name="Schneider V."/>
            <person name="Ventura M."/>
            <person name="Kronenberg Z."/>
            <person name="Murali S."/>
            <person name="Gordon D."/>
            <person name="Cantsilieris S."/>
            <person name="Munson K."/>
            <person name="Nelson B."/>
            <person name="Raja A."/>
            <person name="Underwood J."/>
            <person name="Diekhans M."/>
            <person name="Fiddes I."/>
            <person name="Haussler D."/>
            <person name="Eichler E."/>
        </authorList>
    </citation>
    <scope>NUCLEOTIDE SEQUENCE [LARGE SCALE GENOMIC DNA]</scope>
    <source>
        <strain evidence="2">Yerkes chimp pedigree #C0471</strain>
    </source>
</reference>
<gene>
    <name evidence="2" type="ORF">CK820_G0044232</name>
</gene>
<feature type="region of interest" description="Disordered" evidence="1">
    <location>
        <begin position="1"/>
        <end position="20"/>
    </location>
</feature>
<organism evidence="2 3">
    <name type="scientific">Pan troglodytes</name>
    <name type="common">Chimpanzee</name>
    <dbReference type="NCBI Taxonomy" id="9598"/>
    <lineage>
        <taxon>Eukaryota</taxon>
        <taxon>Metazoa</taxon>
        <taxon>Chordata</taxon>
        <taxon>Craniata</taxon>
        <taxon>Vertebrata</taxon>
        <taxon>Euteleostomi</taxon>
        <taxon>Mammalia</taxon>
        <taxon>Eutheria</taxon>
        <taxon>Euarchontoglires</taxon>
        <taxon>Primates</taxon>
        <taxon>Haplorrhini</taxon>
        <taxon>Catarrhini</taxon>
        <taxon>Hominidae</taxon>
        <taxon>Pan</taxon>
    </lineage>
</organism>
<comment type="caution">
    <text evidence="2">The sequence shown here is derived from an EMBL/GenBank/DDBJ whole genome shotgun (WGS) entry which is preliminary data.</text>
</comment>
<feature type="non-terminal residue" evidence="2">
    <location>
        <position position="1"/>
    </location>
</feature>
<dbReference type="Proteomes" id="UP000236370">
    <property type="component" value="Unassembled WGS sequence"/>
</dbReference>
<protein>
    <submittedName>
        <fullName evidence="2">NNT isoform 8</fullName>
    </submittedName>
</protein>
<evidence type="ECO:0000313" key="2">
    <source>
        <dbReference type="EMBL" id="PNI26518.1"/>
    </source>
</evidence>
<proteinExistence type="predicted"/>
<evidence type="ECO:0000313" key="3">
    <source>
        <dbReference type="Proteomes" id="UP000236370"/>
    </source>
</evidence>
<dbReference type="EMBL" id="NBAG03000422">
    <property type="protein sequence ID" value="PNI26518.1"/>
    <property type="molecule type" value="Genomic_DNA"/>
</dbReference>
<name>A0A2J8JUT0_PANTR</name>
<evidence type="ECO:0000256" key="1">
    <source>
        <dbReference type="SAM" id="MobiDB-lite"/>
    </source>
</evidence>
<dbReference type="AlphaFoldDB" id="A0A2J8JUT0"/>
<accession>A0A2J8JUT0</accession>
<sequence length="57" mass="6075">DGKVIFPAPTPKNIPQGAPVKQKTVAELEAEKAATITPFRKTMSTASAYTADEDREG</sequence>